<protein>
    <submittedName>
        <fullName evidence="1">Uncharacterized protein</fullName>
    </submittedName>
</protein>
<organism evidence="1 2">
    <name type="scientific">Colletotrichum truncatum</name>
    <name type="common">Anthracnose fungus</name>
    <name type="synonym">Colletotrichum capsici</name>
    <dbReference type="NCBI Taxonomy" id="5467"/>
    <lineage>
        <taxon>Eukaryota</taxon>
        <taxon>Fungi</taxon>
        <taxon>Dikarya</taxon>
        <taxon>Ascomycota</taxon>
        <taxon>Pezizomycotina</taxon>
        <taxon>Sordariomycetes</taxon>
        <taxon>Hypocreomycetidae</taxon>
        <taxon>Glomerellales</taxon>
        <taxon>Glomerellaceae</taxon>
        <taxon>Colletotrichum</taxon>
        <taxon>Colletotrichum truncatum species complex</taxon>
    </lineage>
</organism>
<name>A0ACC3YJZ3_COLTU</name>
<evidence type="ECO:0000313" key="2">
    <source>
        <dbReference type="Proteomes" id="UP000805649"/>
    </source>
</evidence>
<dbReference type="EMBL" id="VUJX02000010">
    <property type="protein sequence ID" value="KAL0931532.1"/>
    <property type="molecule type" value="Genomic_DNA"/>
</dbReference>
<keyword evidence="2" id="KW-1185">Reference proteome</keyword>
<evidence type="ECO:0000313" key="1">
    <source>
        <dbReference type="EMBL" id="KAL0931532.1"/>
    </source>
</evidence>
<comment type="caution">
    <text evidence="1">The sequence shown here is derived from an EMBL/GenBank/DDBJ whole genome shotgun (WGS) entry which is preliminary data.</text>
</comment>
<sequence length="641" mass="70474">MAPQQNTFSVISHPAPRGGGAPSKPPMTSKQAQKLYKQANKGPRLSKAEQRKWEKERQEEIRKELEKERAAAKARQARERKKAKEDEARENKRRNGQPLINCRPSQDTIARFVRGNGTSRKRDSSGEPIPKPEEPHVESPETKPSALGPPSDASPSKSLRHVSSQENKMAAALMPPPPPPSRPSQKAVSAASVPRSSQFKVPAVPKADSDAQVPRAPPILKAPVTASTQSRTVPSVTLGPPLKAPTKAKPRPFMMPKGIVSVQPPARKTPIKQEAVVKKSVQQESSKQLPAEPKPTAQTPADQKMPEQRQVKEGQQEPAIEQPQMPPPPKPSPQVVAPQRPPSVMPPPQLSRSQMPPKASMPQAPPPSTQAIIQDCFDDFFPTASQLALELQDDSSDDDSQRVVEEPPQKHKSAEHSHEIGSIQAGQQRVMKDPLVKEDQLLRDSRTGGHSKAPDTKLSNPLSIRHSPRKSNMTPKFPLPPKPTTRSIDNENRNRQHGYAGPHSRPSPGVRSVSPKPRSMASHIHKTTTTPRDQPQNRMATAHTPKTSHRGILHEISGNRAPEVKRPTTTKPVSHFDDFFPLICTQDLMMSSQEVQDIESPAKMDSQPSSEESFGGLTSQTSPLNEMDLTAIDWDDDLDDF</sequence>
<proteinExistence type="predicted"/>
<dbReference type="Proteomes" id="UP000805649">
    <property type="component" value="Unassembled WGS sequence"/>
</dbReference>
<reference evidence="1 2" key="1">
    <citation type="journal article" date="2020" name="Phytopathology">
        <title>Genome Sequence Resources of Colletotrichum truncatum, C. plurivorum, C. musicola, and C. sojae: Four Species Pathogenic to Soybean (Glycine max).</title>
        <authorList>
            <person name="Rogerio F."/>
            <person name="Boufleur T.R."/>
            <person name="Ciampi-Guillardi M."/>
            <person name="Sukno S.A."/>
            <person name="Thon M.R."/>
            <person name="Massola Junior N.S."/>
            <person name="Baroncelli R."/>
        </authorList>
    </citation>
    <scope>NUCLEOTIDE SEQUENCE [LARGE SCALE GENOMIC DNA]</scope>
    <source>
        <strain evidence="1 2">CMES1059</strain>
    </source>
</reference>
<accession>A0ACC3YJZ3</accession>
<gene>
    <name evidence="1" type="ORF">CTRU02_214267</name>
</gene>